<feature type="domain" description="Tyr recombinase" evidence="3">
    <location>
        <begin position="12"/>
        <end position="218"/>
    </location>
</feature>
<gene>
    <name evidence="4" type="ORF">BIY20_19955</name>
</gene>
<name>A0ABX3FPI5_9VIBR</name>
<dbReference type="InterPro" id="IPR013762">
    <property type="entry name" value="Integrase-like_cat_sf"/>
</dbReference>
<dbReference type="PANTHER" id="PTHR30349:SF36">
    <property type="entry name" value="PROPHAGE INTEGRASE INTR-RELATED"/>
    <property type="match status" value="1"/>
</dbReference>
<accession>A0ABX3FPI5</accession>
<protein>
    <recommendedName>
        <fullName evidence="3">Tyr recombinase domain-containing protein</fullName>
    </recommendedName>
</protein>
<dbReference type="SUPFAM" id="SSF56349">
    <property type="entry name" value="DNA breaking-rejoining enzymes"/>
    <property type="match status" value="1"/>
</dbReference>
<keyword evidence="2" id="KW-0233">DNA recombination</keyword>
<dbReference type="PROSITE" id="PS51898">
    <property type="entry name" value="TYR_RECOMBINASE"/>
    <property type="match status" value="1"/>
</dbReference>
<dbReference type="CDD" id="cd01189">
    <property type="entry name" value="INT_ICEBs1_C_like"/>
    <property type="match status" value="1"/>
</dbReference>
<dbReference type="Pfam" id="PF00589">
    <property type="entry name" value="Phage_integrase"/>
    <property type="match status" value="1"/>
</dbReference>
<dbReference type="RefSeq" id="WP_075713393.1">
    <property type="nucleotide sequence ID" value="NZ_MJMH01000035.1"/>
</dbReference>
<organism evidence="4 5">
    <name type="scientific">Vibrio panuliri</name>
    <dbReference type="NCBI Taxonomy" id="1381081"/>
    <lineage>
        <taxon>Bacteria</taxon>
        <taxon>Pseudomonadati</taxon>
        <taxon>Pseudomonadota</taxon>
        <taxon>Gammaproteobacteria</taxon>
        <taxon>Vibrionales</taxon>
        <taxon>Vibrionaceae</taxon>
        <taxon>Vibrio</taxon>
    </lineage>
</organism>
<reference evidence="4 5" key="1">
    <citation type="submission" date="2016-09" db="EMBL/GenBank/DDBJ databases">
        <title>Genomic Taxonomy of the Vibrionaceae.</title>
        <authorList>
            <person name="Gonzalez-Castillo A."/>
            <person name="Gomez-Gil B."/>
            <person name="Enciso-Ibarra K."/>
        </authorList>
    </citation>
    <scope>NUCLEOTIDE SEQUENCE [LARGE SCALE GENOMIC DNA]</scope>
    <source>
        <strain evidence="4 5">CAIM 1902</strain>
    </source>
</reference>
<dbReference type="Proteomes" id="UP000186039">
    <property type="component" value="Unassembled WGS sequence"/>
</dbReference>
<dbReference type="EMBL" id="MJMH01000035">
    <property type="protein sequence ID" value="OLQ96124.1"/>
    <property type="molecule type" value="Genomic_DNA"/>
</dbReference>
<proteinExistence type="predicted"/>
<evidence type="ECO:0000313" key="4">
    <source>
        <dbReference type="EMBL" id="OLQ96124.1"/>
    </source>
</evidence>
<evidence type="ECO:0000313" key="5">
    <source>
        <dbReference type="Proteomes" id="UP000186039"/>
    </source>
</evidence>
<evidence type="ECO:0000256" key="2">
    <source>
        <dbReference type="ARBA" id="ARBA00023172"/>
    </source>
</evidence>
<sequence>MDGIDNLAVNRPEPNPFTKDELIRLRETDPPCISGKNLALLAVLTGLRISEIIALAWEDINWHKKELYVKRAKVLNDYKVPKTAGSVRIVELNALALDVLKAQFELTAKSKPRCVWVLQQDYKRKVKKHLSFVFISTKSNHPFLNAKQYGKTFFTPYLKAAKVKHRGSSQLRHTFASQALTAGISKEWIARQMGHTSTKMIDDHYGRWIKADAPNCAKMMSVHLGEAFGQKQIAPKPMPDGGRDIAKLVAVFEKAPHFLALLEAVAGGEV</sequence>
<evidence type="ECO:0000259" key="3">
    <source>
        <dbReference type="PROSITE" id="PS51898"/>
    </source>
</evidence>
<comment type="caution">
    <text evidence="4">The sequence shown here is derived from an EMBL/GenBank/DDBJ whole genome shotgun (WGS) entry which is preliminary data.</text>
</comment>
<dbReference type="Gene3D" id="1.10.443.10">
    <property type="entry name" value="Intergrase catalytic core"/>
    <property type="match status" value="1"/>
</dbReference>
<evidence type="ECO:0000256" key="1">
    <source>
        <dbReference type="ARBA" id="ARBA00022908"/>
    </source>
</evidence>
<dbReference type="InterPro" id="IPR011010">
    <property type="entry name" value="DNA_brk_join_enz"/>
</dbReference>
<keyword evidence="5" id="KW-1185">Reference proteome</keyword>
<dbReference type="PANTHER" id="PTHR30349">
    <property type="entry name" value="PHAGE INTEGRASE-RELATED"/>
    <property type="match status" value="1"/>
</dbReference>
<dbReference type="InterPro" id="IPR050090">
    <property type="entry name" value="Tyrosine_recombinase_XerCD"/>
</dbReference>
<keyword evidence="1" id="KW-0229">DNA integration</keyword>
<dbReference type="InterPro" id="IPR002104">
    <property type="entry name" value="Integrase_catalytic"/>
</dbReference>